<dbReference type="Pfam" id="PF00364">
    <property type="entry name" value="Biotin_lipoyl"/>
    <property type="match status" value="1"/>
</dbReference>
<protein>
    <recommendedName>
        <fullName evidence="6">Dihydrolipoamide acetyltransferase component of pyruvate dehydrogenase complex</fullName>
        <ecNumber evidence="6">2.3.1.-</ecNumber>
    </recommendedName>
</protein>
<dbReference type="PANTHER" id="PTHR23151">
    <property type="entry name" value="DIHYDROLIPOAMIDE ACETYL/SUCCINYL-TRANSFERASE-RELATED"/>
    <property type="match status" value="1"/>
</dbReference>
<accession>A0A9X2MEA4</accession>
<dbReference type="InterPro" id="IPR003016">
    <property type="entry name" value="2-oxoA_DH_lipoyl-BS"/>
</dbReference>
<evidence type="ECO:0000256" key="1">
    <source>
        <dbReference type="ARBA" id="ARBA00001938"/>
    </source>
</evidence>
<dbReference type="PROSITE" id="PS51826">
    <property type="entry name" value="PSBD"/>
    <property type="match status" value="2"/>
</dbReference>
<feature type="domain" description="Peripheral subunit-binding (PSBD)" evidence="8">
    <location>
        <begin position="161"/>
        <end position="198"/>
    </location>
</feature>
<dbReference type="GO" id="GO:0006086">
    <property type="term" value="P:pyruvate decarboxylation to acetyl-CoA"/>
    <property type="evidence" value="ECO:0007669"/>
    <property type="project" value="InterPro"/>
</dbReference>
<evidence type="ECO:0000256" key="3">
    <source>
        <dbReference type="ARBA" id="ARBA00022679"/>
    </source>
</evidence>
<evidence type="ECO:0000259" key="8">
    <source>
        <dbReference type="PROSITE" id="PS51826"/>
    </source>
</evidence>
<dbReference type="EMBL" id="JANJZL010000002">
    <property type="protein sequence ID" value="MCR2043402.1"/>
    <property type="molecule type" value="Genomic_DNA"/>
</dbReference>
<dbReference type="Gene3D" id="4.10.320.10">
    <property type="entry name" value="E3-binding domain"/>
    <property type="match status" value="2"/>
</dbReference>
<dbReference type="PANTHER" id="PTHR23151:SF90">
    <property type="entry name" value="DIHYDROLIPOYLLYSINE-RESIDUE ACETYLTRANSFERASE COMPONENT OF PYRUVATE DEHYDROGENASE COMPLEX, MITOCHONDRIAL-RELATED"/>
    <property type="match status" value="1"/>
</dbReference>
<keyword evidence="3 6" id="KW-0808">Transferase</keyword>
<dbReference type="InterPro" id="IPR011053">
    <property type="entry name" value="Single_hybrid_motif"/>
</dbReference>
<dbReference type="PROSITE" id="PS50968">
    <property type="entry name" value="BIOTINYL_LIPOYL"/>
    <property type="match status" value="1"/>
</dbReference>
<evidence type="ECO:0000259" key="7">
    <source>
        <dbReference type="PROSITE" id="PS50968"/>
    </source>
</evidence>
<dbReference type="GO" id="GO:0016746">
    <property type="term" value="F:acyltransferase activity"/>
    <property type="evidence" value="ECO:0007669"/>
    <property type="project" value="UniProtKB-KW"/>
</dbReference>
<organism evidence="9 10">
    <name type="scientific">Anaerosalibacter massiliensis</name>
    <dbReference type="NCBI Taxonomy" id="1347392"/>
    <lineage>
        <taxon>Bacteria</taxon>
        <taxon>Bacillati</taxon>
        <taxon>Bacillota</taxon>
        <taxon>Tissierellia</taxon>
        <taxon>Tissierellales</taxon>
        <taxon>Sporanaerobacteraceae</taxon>
        <taxon>Anaerosalibacter</taxon>
    </lineage>
</organism>
<keyword evidence="5 6" id="KW-0012">Acyltransferase</keyword>
<reference evidence="9" key="1">
    <citation type="submission" date="2022-07" db="EMBL/GenBank/DDBJ databases">
        <title>Enhanced cultured diversity of the mouse gut microbiota enables custom-made synthetic communities.</title>
        <authorList>
            <person name="Afrizal A."/>
        </authorList>
    </citation>
    <scope>NUCLEOTIDE SEQUENCE</scope>
    <source>
        <strain evidence="9">DSM 29482</strain>
    </source>
</reference>
<dbReference type="Pfam" id="PF00198">
    <property type="entry name" value="2-oxoacid_dh"/>
    <property type="match status" value="1"/>
</dbReference>
<evidence type="ECO:0000313" key="9">
    <source>
        <dbReference type="EMBL" id="MCR2043402.1"/>
    </source>
</evidence>
<comment type="caution">
    <text evidence="9">The sequence shown here is derived from an EMBL/GenBank/DDBJ whole genome shotgun (WGS) entry which is preliminary data.</text>
</comment>
<feature type="domain" description="Lipoyl-binding" evidence="7">
    <location>
        <begin position="2"/>
        <end position="77"/>
    </location>
</feature>
<gene>
    <name evidence="9" type="ORF">NSA23_04640</name>
</gene>
<dbReference type="InterPro" id="IPR004167">
    <property type="entry name" value="PSBD"/>
</dbReference>
<comment type="cofactor">
    <cofactor evidence="1 6">
        <name>(R)-lipoate</name>
        <dbReference type="ChEBI" id="CHEBI:83088"/>
    </cofactor>
</comment>
<comment type="similarity">
    <text evidence="2 6">Belongs to the 2-oxoacid dehydrogenase family.</text>
</comment>
<dbReference type="EC" id="2.3.1.-" evidence="6"/>
<evidence type="ECO:0000313" key="10">
    <source>
        <dbReference type="Proteomes" id="UP001142078"/>
    </source>
</evidence>
<sequence length="438" mass="48440">MSEVVIMPKLGFNMDEGKLVKWHKSEGDSVSSGEVLFEIHTDKTTMEVEAVTDGIVLRLLVEEGEEMPVFTPIAIIGESGENPDEILRKYNEENGIETDEESGEEEIVEETENIEEVVIDTDLKLTPRARRYVKENSLDINSIKNIEGTGFRGGITEKDIKASPIAKKLAHKLGLDISTVEGTGVGGKIVKDDVQRKSNILQEDHTKRVKDTIPYSGVRKIIGDRLSESKFTAPHLYFSNDVDTTNLTKFRKELNENSDLKISSTDLLAYALGKALKKYPEINASLVGDVIEQYESINIGIAVAGNNGLVVPVVKNIQEKTIQDVAKETKDLISRARVGKLLSEEYNGGTFTISNLGMFGIDSFTAIINPPELAILAVSSINKKPVVKTNKDGEDIILIRPMMNMQLSVDHRIIDGLLAAEFLGYVREILENPIKILM</sequence>
<dbReference type="Proteomes" id="UP001142078">
    <property type="component" value="Unassembled WGS sequence"/>
</dbReference>
<dbReference type="Gene3D" id="2.40.50.100">
    <property type="match status" value="1"/>
</dbReference>
<feature type="domain" description="Peripheral subunit-binding (PSBD)" evidence="8">
    <location>
        <begin position="124"/>
        <end position="164"/>
    </location>
</feature>
<evidence type="ECO:0000256" key="6">
    <source>
        <dbReference type="RuleBase" id="RU003423"/>
    </source>
</evidence>
<proteinExistence type="inferred from homology"/>
<dbReference type="InterPro" id="IPR001078">
    <property type="entry name" value="2-oxoacid_DH_actylTfrase"/>
</dbReference>
<dbReference type="GO" id="GO:0045254">
    <property type="term" value="C:pyruvate dehydrogenase complex"/>
    <property type="evidence" value="ECO:0007669"/>
    <property type="project" value="InterPro"/>
</dbReference>
<name>A0A9X2MEA4_9FIRM</name>
<evidence type="ECO:0000256" key="5">
    <source>
        <dbReference type="ARBA" id="ARBA00023315"/>
    </source>
</evidence>
<dbReference type="PROSITE" id="PS00189">
    <property type="entry name" value="LIPOYL"/>
    <property type="match status" value="1"/>
</dbReference>
<dbReference type="FunFam" id="3.30.559.10:FF:000007">
    <property type="entry name" value="Dihydrolipoamide acetyltransferase component of pyruvate dehydrogenase complex"/>
    <property type="match status" value="1"/>
</dbReference>
<dbReference type="InterPro" id="IPR000089">
    <property type="entry name" value="Biotin_lipoyl"/>
</dbReference>
<dbReference type="SUPFAM" id="SSF52777">
    <property type="entry name" value="CoA-dependent acyltransferases"/>
    <property type="match status" value="1"/>
</dbReference>
<keyword evidence="4 6" id="KW-0450">Lipoyl</keyword>
<evidence type="ECO:0000256" key="2">
    <source>
        <dbReference type="ARBA" id="ARBA00007317"/>
    </source>
</evidence>
<dbReference type="Gene3D" id="3.30.559.10">
    <property type="entry name" value="Chloramphenicol acetyltransferase-like domain"/>
    <property type="match status" value="1"/>
</dbReference>
<dbReference type="InterPro" id="IPR023213">
    <property type="entry name" value="CAT-like_dom_sf"/>
</dbReference>
<dbReference type="Pfam" id="PF02817">
    <property type="entry name" value="E3_binding"/>
    <property type="match status" value="1"/>
</dbReference>
<dbReference type="AlphaFoldDB" id="A0A9X2MEA4"/>
<dbReference type="SUPFAM" id="SSF47005">
    <property type="entry name" value="Peripheral subunit-binding domain of 2-oxo acid dehydrogenase complex"/>
    <property type="match status" value="2"/>
</dbReference>
<dbReference type="SUPFAM" id="SSF51230">
    <property type="entry name" value="Single hybrid motif"/>
    <property type="match status" value="1"/>
</dbReference>
<dbReference type="CDD" id="cd06849">
    <property type="entry name" value="lipoyl_domain"/>
    <property type="match status" value="1"/>
</dbReference>
<dbReference type="RefSeq" id="WP_257490283.1">
    <property type="nucleotide sequence ID" value="NZ_JANJZL010000002.1"/>
</dbReference>
<evidence type="ECO:0000256" key="4">
    <source>
        <dbReference type="ARBA" id="ARBA00022823"/>
    </source>
</evidence>
<dbReference type="InterPro" id="IPR036625">
    <property type="entry name" value="E3-bd_dom_sf"/>
</dbReference>
<dbReference type="InterPro" id="IPR045257">
    <property type="entry name" value="E2/Pdx1"/>
</dbReference>
<keyword evidence="10" id="KW-1185">Reference proteome</keyword>